<dbReference type="Proteomes" id="UP000224563">
    <property type="component" value="Unassembled WGS sequence"/>
</dbReference>
<dbReference type="InterPro" id="IPR050809">
    <property type="entry name" value="UgpAE/MalFG_permease"/>
</dbReference>
<keyword evidence="6 7" id="KW-0472">Membrane</keyword>
<evidence type="ECO:0000256" key="6">
    <source>
        <dbReference type="ARBA" id="ARBA00023136"/>
    </source>
</evidence>
<feature type="transmembrane region" description="Helical" evidence="7">
    <location>
        <begin position="115"/>
        <end position="136"/>
    </location>
</feature>
<reference evidence="9 10" key="2">
    <citation type="submission" date="2017-10" db="EMBL/GenBank/DDBJ databases">
        <authorList>
            <person name="Banno H."/>
            <person name="Chua N.-H."/>
        </authorList>
    </citation>
    <scope>NUCLEOTIDE SEQUENCE [LARGE SCALE GENOMIC DNA]</scope>
    <source>
        <strain evidence="9 10">JK623</strain>
    </source>
</reference>
<dbReference type="PROSITE" id="PS50928">
    <property type="entry name" value="ABC_TM1"/>
    <property type="match status" value="1"/>
</dbReference>
<evidence type="ECO:0000256" key="7">
    <source>
        <dbReference type="RuleBase" id="RU363032"/>
    </source>
</evidence>
<keyword evidence="4 7" id="KW-0812">Transmembrane</keyword>
<keyword evidence="3" id="KW-1003">Cell membrane</keyword>
<reference evidence="9 10" key="1">
    <citation type="submission" date="2017-10" db="EMBL/GenBank/DDBJ databases">
        <title>Resolving the taxonomy of Roseburia spp., Eubacterium rectale and Agathobacter spp. through phylogenomic analysis.</title>
        <authorList>
            <person name="Sheridan P.O."/>
            <person name="Walker A.W."/>
            <person name="Duncan S.H."/>
            <person name="Scott K.P."/>
            <person name="Toole P.W.O."/>
            <person name="Luis P."/>
            <person name="Flint H.J."/>
        </authorList>
    </citation>
    <scope>NUCLEOTIDE SEQUENCE [LARGE SCALE GENOMIC DNA]</scope>
    <source>
        <strain evidence="9 10">JK623</strain>
    </source>
</reference>
<feature type="domain" description="ABC transmembrane type-1" evidence="8">
    <location>
        <begin position="75"/>
        <end position="300"/>
    </location>
</feature>
<accession>A0A2G3E1E8</accession>
<dbReference type="RefSeq" id="WP_031543441.1">
    <property type="nucleotide sequence ID" value="NZ_JANSWH010000097.1"/>
</dbReference>
<dbReference type="InterPro" id="IPR000515">
    <property type="entry name" value="MetI-like"/>
</dbReference>
<evidence type="ECO:0000256" key="3">
    <source>
        <dbReference type="ARBA" id="ARBA00022475"/>
    </source>
</evidence>
<evidence type="ECO:0000313" key="9">
    <source>
        <dbReference type="EMBL" id="PHU36970.1"/>
    </source>
</evidence>
<dbReference type="AlphaFoldDB" id="A0A2G3E1E8"/>
<feature type="transmembrane region" description="Helical" evidence="7">
    <location>
        <begin position="227"/>
        <end position="249"/>
    </location>
</feature>
<keyword evidence="10" id="KW-1185">Reference proteome</keyword>
<feature type="transmembrane region" description="Helical" evidence="7">
    <location>
        <begin position="16"/>
        <end position="38"/>
    </location>
</feature>
<name>A0A2G3E1E8_9FIRM</name>
<keyword evidence="5 7" id="KW-1133">Transmembrane helix</keyword>
<protein>
    <submittedName>
        <fullName evidence="9">Sugar ABC transporter permease</fullName>
    </submittedName>
</protein>
<dbReference type="CDD" id="cd06261">
    <property type="entry name" value="TM_PBP2"/>
    <property type="match status" value="1"/>
</dbReference>
<dbReference type="SUPFAM" id="SSF161098">
    <property type="entry name" value="MetI-like"/>
    <property type="match status" value="1"/>
</dbReference>
<feature type="transmembrane region" description="Helical" evidence="7">
    <location>
        <begin position="169"/>
        <end position="192"/>
    </location>
</feature>
<proteinExistence type="inferred from homology"/>
<evidence type="ECO:0000259" key="8">
    <source>
        <dbReference type="PROSITE" id="PS50928"/>
    </source>
</evidence>
<comment type="similarity">
    <text evidence="7">Belongs to the binding-protein-dependent transport system permease family.</text>
</comment>
<feature type="transmembrane region" description="Helical" evidence="7">
    <location>
        <begin position="285"/>
        <end position="304"/>
    </location>
</feature>
<organism evidence="9 10">
    <name type="scientific">Agathobacter ruminis</name>
    <dbReference type="NCBI Taxonomy" id="1712665"/>
    <lineage>
        <taxon>Bacteria</taxon>
        <taxon>Bacillati</taxon>
        <taxon>Bacillota</taxon>
        <taxon>Clostridia</taxon>
        <taxon>Lachnospirales</taxon>
        <taxon>Lachnospiraceae</taxon>
        <taxon>Agathobacter</taxon>
    </lineage>
</organism>
<dbReference type="Gene3D" id="1.10.3720.10">
    <property type="entry name" value="MetI-like"/>
    <property type="match status" value="1"/>
</dbReference>
<evidence type="ECO:0000256" key="1">
    <source>
        <dbReference type="ARBA" id="ARBA00004651"/>
    </source>
</evidence>
<comment type="caution">
    <text evidence="9">The sequence shown here is derived from an EMBL/GenBank/DDBJ whole genome shotgun (WGS) entry which is preliminary data.</text>
</comment>
<sequence>MAKTTKKHSKITAYNNWGYVFVIPFVVVFCIFSIYPVLRTLWLSFTDLKVMGSSKFIGLANYVRVATDKFFWRAVWNTVRIWIVNIVLQLGLAFLLMMVFSDVKYKFKGLRVFRLVYYLPNLIAATSIAFLFQTLLDWKFGSFNQLISLIYKLFGQNYTYVNWLGDPNYAGHTIAVIQAWVWFGNSFLMLMAGVQGINRDYYEAAAIDGAGRWTVFGKITLPLIRPIMMYVAITSLIGGLQMFDLPYLMVQASSSSYDSVQTAMMYLYRFGFHQGTIQTGYASSVAYMLFLIILSVSLIQLKLFKRKEN</sequence>
<gene>
    <name evidence="9" type="ORF">CSX02_10745</name>
</gene>
<evidence type="ECO:0000256" key="5">
    <source>
        <dbReference type="ARBA" id="ARBA00022989"/>
    </source>
</evidence>
<dbReference type="GO" id="GO:0055085">
    <property type="term" value="P:transmembrane transport"/>
    <property type="evidence" value="ECO:0007669"/>
    <property type="project" value="InterPro"/>
</dbReference>
<evidence type="ECO:0000256" key="4">
    <source>
        <dbReference type="ARBA" id="ARBA00022692"/>
    </source>
</evidence>
<dbReference type="PANTHER" id="PTHR43227">
    <property type="entry name" value="BLL4140 PROTEIN"/>
    <property type="match status" value="1"/>
</dbReference>
<evidence type="ECO:0000313" key="10">
    <source>
        <dbReference type="Proteomes" id="UP000224563"/>
    </source>
</evidence>
<comment type="subcellular location">
    <subcellularLocation>
        <location evidence="1 7">Cell membrane</location>
        <topology evidence="1 7">Multi-pass membrane protein</topology>
    </subcellularLocation>
</comment>
<dbReference type="PANTHER" id="PTHR43227:SF11">
    <property type="entry name" value="BLL4140 PROTEIN"/>
    <property type="match status" value="1"/>
</dbReference>
<evidence type="ECO:0000256" key="2">
    <source>
        <dbReference type="ARBA" id="ARBA00022448"/>
    </source>
</evidence>
<dbReference type="EMBL" id="PDYG01000100">
    <property type="protein sequence ID" value="PHU36970.1"/>
    <property type="molecule type" value="Genomic_DNA"/>
</dbReference>
<dbReference type="GO" id="GO:0005886">
    <property type="term" value="C:plasma membrane"/>
    <property type="evidence" value="ECO:0007669"/>
    <property type="project" value="UniProtKB-SubCell"/>
</dbReference>
<dbReference type="Pfam" id="PF00528">
    <property type="entry name" value="BPD_transp_1"/>
    <property type="match status" value="1"/>
</dbReference>
<feature type="transmembrane region" description="Helical" evidence="7">
    <location>
        <begin position="81"/>
        <end position="103"/>
    </location>
</feature>
<keyword evidence="2 7" id="KW-0813">Transport</keyword>
<dbReference type="InterPro" id="IPR035906">
    <property type="entry name" value="MetI-like_sf"/>
</dbReference>